<protein>
    <submittedName>
        <fullName evidence="1">DNA methyltransferase</fullName>
    </submittedName>
</protein>
<keyword evidence="1" id="KW-0808">Transferase</keyword>
<name>A0AA47J3A8_9LACT</name>
<evidence type="ECO:0000313" key="1">
    <source>
        <dbReference type="EMBL" id="WAT24342.1"/>
    </source>
</evidence>
<accession>A0AA47J3A8</accession>
<sequence>MARNRSSLLKAKKSKQDEFYTQYVDIEKEMNAYLEYNPDVFRDKVILLPCDDPDWSNFTKYFAQNFERLGLKKLISTSYAQDMKGYDTPLQLSLFETQSPYYDEEKTKSRGKIFTLTRQNKQVDINDLQWDYLEGDGDFRSEEVKALRDKSDVIITNPPFSLFREFLEWIMEARKSFAIIGSINCISYGEVFPRIKNNEYWLGTGMGRWISGFIVPPDYELYGTEANVNSEGQRIVATNNCLWLTNIDHGKRHEEITLMTMADNLKFSKYQKIKEQGYPKYANYDAIEVAFSEAIPSDYDGVCGVPITWLGKYNPDVYEIIGLGNGRDHFTPNLEFKNPKAYTQNGKVSNAGMLNRVLAYPVEDKPEKGTYYTAVNLNPKTEHSKKSVVSFRVIFMQNFRYTLFELYRREWAD</sequence>
<dbReference type="GO" id="GO:0003676">
    <property type="term" value="F:nucleic acid binding"/>
    <property type="evidence" value="ECO:0007669"/>
    <property type="project" value="InterPro"/>
</dbReference>
<keyword evidence="1" id="KW-0489">Methyltransferase</keyword>
<evidence type="ECO:0000313" key="2">
    <source>
        <dbReference type="Proteomes" id="UP001164714"/>
    </source>
</evidence>
<dbReference type="GO" id="GO:0008168">
    <property type="term" value="F:methyltransferase activity"/>
    <property type="evidence" value="ECO:0007669"/>
    <property type="project" value="UniProtKB-KW"/>
</dbReference>
<reference evidence="1" key="1">
    <citation type="submission" date="2022-12" db="EMBL/GenBank/DDBJ databases">
        <title>Whole genome sequence analysis of a duck derived balloon bacteium Aerococcus urinaeequi henan2020.</title>
        <authorList>
            <person name="Zhang H."/>
            <person name="Qiao H.X."/>
            <person name="Bian C.Z."/>
            <person name="Shu J.C."/>
        </authorList>
    </citation>
    <scope>NUCLEOTIDE SEQUENCE</scope>
    <source>
        <strain evidence="1">2020-HN-1</strain>
    </source>
</reference>
<dbReference type="EMBL" id="CP114063">
    <property type="protein sequence ID" value="WAT24342.1"/>
    <property type="molecule type" value="Genomic_DNA"/>
</dbReference>
<dbReference type="InterPro" id="IPR002052">
    <property type="entry name" value="DNA_methylase_N6_adenine_CS"/>
</dbReference>
<dbReference type="GO" id="GO:0032259">
    <property type="term" value="P:methylation"/>
    <property type="evidence" value="ECO:0007669"/>
    <property type="project" value="UniProtKB-KW"/>
</dbReference>
<dbReference type="Proteomes" id="UP001164714">
    <property type="component" value="Chromosome"/>
</dbReference>
<dbReference type="REBASE" id="678101">
    <property type="entry name" value="M.AurHN1ORF8870P"/>
</dbReference>
<dbReference type="AlphaFoldDB" id="A0AA47J3A8"/>
<dbReference type="Pfam" id="PF13651">
    <property type="entry name" value="EcoRI_methylase"/>
    <property type="match status" value="1"/>
</dbReference>
<proteinExistence type="predicted"/>
<dbReference type="InterPro" id="IPR025247">
    <property type="entry name" value="EcoRI-like_methylase"/>
</dbReference>
<dbReference type="RefSeq" id="WP_269104833.1">
    <property type="nucleotide sequence ID" value="NZ_CP114063.1"/>
</dbReference>
<gene>
    <name evidence="1" type="ORF">OZ415_08870</name>
</gene>
<organism evidence="1 2">
    <name type="scientific">Aerococcus urinaeequi</name>
    <dbReference type="NCBI Taxonomy" id="51665"/>
    <lineage>
        <taxon>Bacteria</taxon>
        <taxon>Bacillati</taxon>
        <taxon>Bacillota</taxon>
        <taxon>Bacilli</taxon>
        <taxon>Lactobacillales</taxon>
        <taxon>Aerococcaceae</taxon>
        <taxon>Aerococcus</taxon>
    </lineage>
</organism>
<dbReference type="PROSITE" id="PS00092">
    <property type="entry name" value="N6_MTASE"/>
    <property type="match status" value="1"/>
</dbReference>